<sequence>MKYRKNNFWEYFCSANGSSLAEFAVVGALMATL</sequence>
<protein>
    <submittedName>
        <fullName evidence="1">Uncharacterized protein</fullName>
    </submittedName>
</protein>
<accession>A0A382I8F7</accession>
<proteinExistence type="predicted"/>
<evidence type="ECO:0000313" key="1">
    <source>
        <dbReference type="EMBL" id="SVB95675.1"/>
    </source>
</evidence>
<dbReference type="AlphaFoldDB" id="A0A382I8F7"/>
<reference evidence="1" key="1">
    <citation type="submission" date="2018-05" db="EMBL/GenBank/DDBJ databases">
        <authorList>
            <person name="Lanie J.A."/>
            <person name="Ng W.-L."/>
            <person name="Kazmierczak K.M."/>
            <person name="Andrzejewski T.M."/>
            <person name="Davidsen T.M."/>
            <person name="Wayne K.J."/>
            <person name="Tettelin H."/>
            <person name="Glass J.I."/>
            <person name="Rusch D."/>
            <person name="Podicherti R."/>
            <person name="Tsui H.-C.T."/>
            <person name="Winkler M.E."/>
        </authorList>
    </citation>
    <scope>NUCLEOTIDE SEQUENCE</scope>
</reference>
<organism evidence="1">
    <name type="scientific">marine metagenome</name>
    <dbReference type="NCBI Taxonomy" id="408172"/>
    <lineage>
        <taxon>unclassified sequences</taxon>
        <taxon>metagenomes</taxon>
        <taxon>ecological metagenomes</taxon>
    </lineage>
</organism>
<name>A0A382I8F7_9ZZZZ</name>
<gene>
    <name evidence="1" type="ORF">METZ01_LOCUS248529</name>
</gene>
<dbReference type="EMBL" id="UINC01065719">
    <property type="protein sequence ID" value="SVB95675.1"/>
    <property type="molecule type" value="Genomic_DNA"/>
</dbReference>
<feature type="non-terminal residue" evidence="1">
    <location>
        <position position="33"/>
    </location>
</feature>